<evidence type="ECO:0000256" key="3">
    <source>
        <dbReference type="ARBA" id="ARBA00023163"/>
    </source>
</evidence>
<dbReference type="SUPFAM" id="SSF48008">
    <property type="entry name" value="GntR ligand-binding domain-like"/>
    <property type="match status" value="1"/>
</dbReference>
<evidence type="ECO:0000256" key="2">
    <source>
        <dbReference type="ARBA" id="ARBA00023125"/>
    </source>
</evidence>
<dbReference type="PANTHER" id="PTHR43537:SF5">
    <property type="entry name" value="UXU OPERON TRANSCRIPTIONAL REGULATOR"/>
    <property type="match status" value="1"/>
</dbReference>
<dbReference type="RefSeq" id="WP_307862433.1">
    <property type="nucleotide sequence ID" value="NZ_JAGINU010000001.1"/>
</dbReference>
<dbReference type="SMART" id="SM00895">
    <property type="entry name" value="FCD"/>
    <property type="match status" value="1"/>
</dbReference>
<dbReference type="Gene3D" id="1.10.10.10">
    <property type="entry name" value="Winged helix-like DNA-binding domain superfamily/Winged helix DNA-binding domain"/>
    <property type="match status" value="1"/>
</dbReference>
<dbReference type="SMART" id="SM00345">
    <property type="entry name" value="HTH_GNTR"/>
    <property type="match status" value="1"/>
</dbReference>
<dbReference type="PANTHER" id="PTHR43537">
    <property type="entry name" value="TRANSCRIPTIONAL REGULATOR, GNTR FAMILY"/>
    <property type="match status" value="1"/>
</dbReference>
<proteinExistence type="predicted"/>
<dbReference type="InterPro" id="IPR011711">
    <property type="entry name" value="GntR_C"/>
</dbReference>
<dbReference type="Gene3D" id="1.20.120.530">
    <property type="entry name" value="GntR ligand-binding domain-like"/>
    <property type="match status" value="1"/>
</dbReference>
<dbReference type="InterPro" id="IPR000524">
    <property type="entry name" value="Tscrpt_reg_HTH_GntR"/>
</dbReference>
<evidence type="ECO:0000256" key="1">
    <source>
        <dbReference type="ARBA" id="ARBA00023015"/>
    </source>
</evidence>
<reference evidence="5 6" key="1">
    <citation type="submission" date="2021-03" db="EMBL/GenBank/DDBJ databases">
        <title>Sequencing the genomes of 1000 actinobacteria strains.</title>
        <authorList>
            <person name="Klenk H.-P."/>
        </authorList>
    </citation>
    <scope>NUCLEOTIDE SEQUENCE [LARGE SCALE GENOMIC DNA]</scope>
    <source>
        <strain evidence="5 6">DSM 45256</strain>
    </source>
</reference>
<protein>
    <submittedName>
        <fullName evidence="5">DNA-binding GntR family transcriptional regulator</fullName>
    </submittedName>
</protein>
<dbReference type="InterPro" id="IPR008920">
    <property type="entry name" value="TF_FadR/GntR_C"/>
</dbReference>
<gene>
    <name evidence="5" type="ORF">JOF36_003439</name>
</gene>
<dbReference type="Pfam" id="PF00392">
    <property type="entry name" value="GntR"/>
    <property type="match status" value="1"/>
</dbReference>
<dbReference type="PROSITE" id="PS50949">
    <property type="entry name" value="HTH_GNTR"/>
    <property type="match status" value="1"/>
</dbReference>
<evidence type="ECO:0000313" key="6">
    <source>
        <dbReference type="Proteomes" id="UP001519295"/>
    </source>
</evidence>
<dbReference type="EMBL" id="JAGINU010000001">
    <property type="protein sequence ID" value="MBP2367743.1"/>
    <property type="molecule type" value="Genomic_DNA"/>
</dbReference>
<sequence length="226" mass="25388">MSAAPQDLAAPRDFDVPVSLADRAYLAIRDQLIMLDIPPLAPIDDDRVAKSLGLGRTPVREALKRLETERLVVSYPRRGTFATSVDISDLRHISEIRILLEPLAARRAAESASPQRREEIGDLAERTRLLDTAAMARTELMRWDLAVHRTMYRAAGNPYMEDELVRFHNLATRIHCLFLDRLTHVDRHIGEHTGLLTAIADGDPETAETLCRDHVVGFEQAIRAVV</sequence>
<dbReference type="InterPro" id="IPR036390">
    <property type="entry name" value="WH_DNA-bd_sf"/>
</dbReference>
<accession>A0ABS4VUY2</accession>
<dbReference type="Pfam" id="PF07729">
    <property type="entry name" value="FCD"/>
    <property type="match status" value="1"/>
</dbReference>
<dbReference type="GO" id="GO:0003677">
    <property type="term" value="F:DNA binding"/>
    <property type="evidence" value="ECO:0007669"/>
    <property type="project" value="UniProtKB-KW"/>
</dbReference>
<comment type="caution">
    <text evidence="5">The sequence shown here is derived from an EMBL/GenBank/DDBJ whole genome shotgun (WGS) entry which is preliminary data.</text>
</comment>
<feature type="domain" description="HTH gntR-type" evidence="4">
    <location>
        <begin position="18"/>
        <end position="85"/>
    </location>
</feature>
<keyword evidence="3" id="KW-0804">Transcription</keyword>
<dbReference type="InterPro" id="IPR036388">
    <property type="entry name" value="WH-like_DNA-bd_sf"/>
</dbReference>
<name>A0ABS4VUY2_9PSEU</name>
<keyword evidence="6" id="KW-1185">Reference proteome</keyword>
<keyword evidence="1" id="KW-0805">Transcription regulation</keyword>
<organism evidence="5 6">
    <name type="scientific">Pseudonocardia parietis</name>
    <dbReference type="NCBI Taxonomy" id="570936"/>
    <lineage>
        <taxon>Bacteria</taxon>
        <taxon>Bacillati</taxon>
        <taxon>Actinomycetota</taxon>
        <taxon>Actinomycetes</taxon>
        <taxon>Pseudonocardiales</taxon>
        <taxon>Pseudonocardiaceae</taxon>
        <taxon>Pseudonocardia</taxon>
    </lineage>
</organism>
<dbReference type="SUPFAM" id="SSF46785">
    <property type="entry name" value="Winged helix' DNA-binding domain"/>
    <property type="match status" value="1"/>
</dbReference>
<evidence type="ECO:0000259" key="4">
    <source>
        <dbReference type="PROSITE" id="PS50949"/>
    </source>
</evidence>
<keyword evidence="2 5" id="KW-0238">DNA-binding</keyword>
<dbReference type="Proteomes" id="UP001519295">
    <property type="component" value="Unassembled WGS sequence"/>
</dbReference>
<evidence type="ECO:0000313" key="5">
    <source>
        <dbReference type="EMBL" id="MBP2367743.1"/>
    </source>
</evidence>